<accession>A0A2G8K947</accession>
<dbReference type="PANTHER" id="PTHR33050">
    <property type="entry name" value="REVERSE TRANSCRIPTASE DOMAIN-CONTAINING PROTEIN"/>
    <property type="match status" value="1"/>
</dbReference>
<reference evidence="2 3" key="1">
    <citation type="journal article" date="2017" name="PLoS Biol.">
        <title>The sea cucumber genome provides insights into morphological evolution and visceral regeneration.</title>
        <authorList>
            <person name="Zhang X."/>
            <person name="Sun L."/>
            <person name="Yuan J."/>
            <person name="Sun Y."/>
            <person name="Gao Y."/>
            <person name="Zhang L."/>
            <person name="Li S."/>
            <person name="Dai H."/>
            <person name="Hamel J.F."/>
            <person name="Liu C."/>
            <person name="Yu Y."/>
            <person name="Liu S."/>
            <person name="Lin W."/>
            <person name="Guo K."/>
            <person name="Jin S."/>
            <person name="Xu P."/>
            <person name="Storey K.B."/>
            <person name="Huan P."/>
            <person name="Zhang T."/>
            <person name="Zhou Y."/>
            <person name="Zhang J."/>
            <person name="Lin C."/>
            <person name="Li X."/>
            <person name="Xing L."/>
            <person name="Huo D."/>
            <person name="Sun M."/>
            <person name="Wang L."/>
            <person name="Mercier A."/>
            <person name="Li F."/>
            <person name="Yang H."/>
            <person name="Xiang J."/>
        </authorList>
    </citation>
    <scope>NUCLEOTIDE SEQUENCE [LARGE SCALE GENOMIC DNA]</scope>
    <source>
        <strain evidence="2">Shaxun</strain>
        <tissue evidence="2">Muscle</tissue>
    </source>
</reference>
<evidence type="ECO:0000256" key="1">
    <source>
        <dbReference type="SAM" id="MobiDB-lite"/>
    </source>
</evidence>
<name>A0A2G8K947_STIJA</name>
<dbReference type="EMBL" id="MRZV01000773">
    <property type="protein sequence ID" value="PIK44500.1"/>
    <property type="molecule type" value="Genomic_DNA"/>
</dbReference>
<comment type="caution">
    <text evidence="2">The sequence shown here is derived from an EMBL/GenBank/DDBJ whole genome shotgun (WGS) entry which is preliminary data.</text>
</comment>
<proteinExistence type="predicted"/>
<evidence type="ECO:0000313" key="3">
    <source>
        <dbReference type="Proteomes" id="UP000230750"/>
    </source>
</evidence>
<feature type="compositionally biased region" description="Polar residues" evidence="1">
    <location>
        <begin position="49"/>
        <end position="58"/>
    </location>
</feature>
<dbReference type="PANTHER" id="PTHR33050:SF7">
    <property type="entry name" value="RIBONUCLEASE H"/>
    <property type="match status" value="1"/>
</dbReference>
<protein>
    <recommendedName>
        <fullName evidence="4">Reverse transcriptase domain-containing protein</fullName>
    </recommendedName>
</protein>
<keyword evidence="3" id="KW-1185">Reference proteome</keyword>
<gene>
    <name evidence="2" type="ORF">BSL78_18631</name>
</gene>
<dbReference type="InterPro" id="IPR052055">
    <property type="entry name" value="Hepadnavirus_pol/RT"/>
</dbReference>
<evidence type="ECO:0000313" key="2">
    <source>
        <dbReference type="EMBL" id="PIK44500.1"/>
    </source>
</evidence>
<feature type="region of interest" description="Disordered" evidence="1">
    <location>
        <begin position="43"/>
        <end position="99"/>
    </location>
</feature>
<dbReference type="Proteomes" id="UP000230750">
    <property type="component" value="Unassembled WGS sequence"/>
</dbReference>
<organism evidence="2 3">
    <name type="scientific">Stichopus japonicus</name>
    <name type="common">Sea cucumber</name>
    <dbReference type="NCBI Taxonomy" id="307972"/>
    <lineage>
        <taxon>Eukaryota</taxon>
        <taxon>Metazoa</taxon>
        <taxon>Echinodermata</taxon>
        <taxon>Eleutherozoa</taxon>
        <taxon>Echinozoa</taxon>
        <taxon>Holothuroidea</taxon>
        <taxon>Aspidochirotacea</taxon>
        <taxon>Aspidochirotida</taxon>
        <taxon>Stichopodidae</taxon>
        <taxon>Apostichopus</taxon>
    </lineage>
</organism>
<dbReference type="AlphaFoldDB" id="A0A2G8K947"/>
<evidence type="ECO:0008006" key="4">
    <source>
        <dbReference type="Google" id="ProtNLM"/>
    </source>
</evidence>
<sequence>MWAATVDLRDAYLHILVHKDHRRFLTFRYAEQDYQFRALPSACPRPQSLHENSGSGSLLPQKERGHPVRVPRRLVGGRELSVRGRRQRTQNAPYPPRAGLDREREEVRLSPTQTTQFLGAILDFSAGVARPSEERITAVRTTTQQILSHQESPKMMWLRALGLMASLVDVVRLCRLHMRPYSFTS</sequence>